<dbReference type="PANTHER" id="PTHR30569">
    <property type="entry name" value="CYTOSINE TRANSPORTER CODB"/>
    <property type="match status" value="1"/>
</dbReference>
<name>A0ABV1ENW2_9FIRM</name>
<feature type="transmembrane region" description="Helical" evidence="6">
    <location>
        <begin position="436"/>
        <end position="456"/>
    </location>
</feature>
<sequence>MKRGSAVEERVAREALFGTAPVLPGERLYGFVDAVLILSGYCIATWSYTQGAYLTTLVGFRQLLIGAFLGALLMLCIYQLPVILSVRYGIDIWVWLRAVFGTRGVLVLMLAVILVNYPWYAVCADLFASSMTNLAALFGWQAPRGIHTLLALGCVLLGSALAWRGLGAITWTTRILVPLLLAVGAVVVAVGFRAVPAEVIWNYMPPDQGRGVIPYILSIEANFAFVITLVGGMAEVPRLTGTERAGYWAGVLGQGAAGSFFVVVGAVMAIAMQAVTGTPAEDPTLMLATLAAPALALCSLLLVAFANIGTQAVGAYIYGVMLKSAFPTARYRTIVAVLAAYVCALCLWGGVVEYFGSFLTIGAGIYAPLAALLFADFFVVRRQKLDLRSAYGLPGHTAYRYSGGFNWVGLGCAGFGVALSLAVYDPVNGVVHLPMLFHLTPTGCAFLGTGALYILLSRVGPVRRYLLRDQEEGRT</sequence>
<evidence type="ECO:0000256" key="3">
    <source>
        <dbReference type="ARBA" id="ARBA00022692"/>
    </source>
</evidence>
<evidence type="ECO:0000256" key="1">
    <source>
        <dbReference type="ARBA" id="ARBA00004141"/>
    </source>
</evidence>
<evidence type="ECO:0000256" key="2">
    <source>
        <dbReference type="ARBA" id="ARBA00008974"/>
    </source>
</evidence>
<dbReference type="Gene3D" id="1.10.4160.10">
    <property type="entry name" value="Hydantoin permease"/>
    <property type="match status" value="1"/>
</dbReference>
<evidence type="ECO:0000313" key="7">
    <source>
        <dbReference type="EMBL" id="MEQ2456281.1"/>
    </source>
</evidence>
<proteinExistence type="inferred from homology"/>
<dbReference type="InterPro" id="IPR001248">
    <property type="entry name" value="Pur-cyt_permease"/>
</dbReference>
<feature type="transmembrane region" description="Helical" evidence="6">
    <location>
        <begin position="60"/>
        <end position="80"/>
    </location>
</feature>
<feature type="transmembrane region" description="Helical" evidence="6">
    <location>
        <begin position="291"/>
        <end position="319"/>
    </location>
</feature>
<feature type="transmembrane region" description="Helical" evidence="6">
    <location>
        <begin position="175"/>
        <end position="195"/>
    </location>
</feature>
<dbReference type="Pfam" id="PF02133">
    <property type="entry name" value="Transp_cyt_pur"/>
    <property type="match status" value="1"/>
</dbReference>
<keyword evidence="8" id="KW-1185">Reference proteome</keyword>
<evidence type="ECO:0000256" key="5">
    <source>
        <dbReference type="ARBA" id="ARBA00023136"/>
    </source>
</evidence>
<feature type="transmembrane region" description="Helical" evidence="6">
    <location>
        <begin position="331"/>
        <end position="351"/>
    </location>
</feature>
<organism evidence="7 8">
    <name type="scientific">Flavonifractor hominis</name>
    <dbReference type="NCBI Taxonomy" id="3133178"/>
    <lineage>
        <taxon>Bacteria</taxon>
        <taxon>Bacillati</taxon>
        <taxon>Bacillota</taxon>
        <taxon>Clostridia</taxon>
        <taxon>Eubacteriales</taxon>
        <taxon>Oscillospiraceae</taxon>
        <taxon>Flavonifractor</taxon>
    </lineage>
</organism>
<evidence type="ECO:0000313" key="8">
    <source>
        <dbReference type="Proteomes" id="UP001440599"/>
    </source>
</evidence>
<evidence type="ECO:0000256" key="6">
    <source>
        <dbReference type="SAM" id="Phobius"/>
    </source>
</evidence>
<keyword evidence="5 6" id="KW-0472">Membrane</keyword>
<feature type="transmembrane region" description="Helical" evidence="6">
    <location>
        <begin position="246"/>
        <end position="271"/>
    </location>
</feature>
<accession>A0ABV1ENW2</accession>
<comment type="caution">
    <text evidence="7">The sequence shown here is derived from an EMBL/GenBank/DDBJ whole genome shotgun (WGS) entry which is preliminary data.</text>
</comment>
<feature type="transmembrane region" description="Helical" evidence="6">
    <location>
        <begin position="215"/>
        <end position="234"/>
    </location>
</feature>
<reference evidence="7 8" key="1">
    <citation type="submission" date="2024-03" db="EMBL/GenBank/DDBJ databases">
        <title>Human intestinal bacterial collection.</title>
        <authorList>
            <person name="Pauvert C."/>
            <person name="Hitch T.C.A."/>
            <person name="Clavel T."/>
        </authorList>
    </citation>
    <scope>NUCLEOTIDE SEQUENCE [LARGE SCALE GENOMIC DNA]</scope>
    <source>
        <strain evidence="7 8">CLA-AP-H34</strain>
    </source>
</reference>
<protein>
    <submittedName>
        <fullName evidence="7">Cytosine permease</fullName>
    </submittedName>
</protein>
<feature type="transmembrane region" description="Helical" evidence="6">
    <location>
        <begin position="401"/>
        <end position="424"/>
    </location>
</feature>
<feature type="transmembrane region" description="Helical" evidence="6">
    <location>
        <begin position="146"/>
        <end position="163"/>
    </location>
</feature>
<dbReference type="PANTHER" id="PTHR30569:SF0">
    <property type="entry name" value="CYTOSINE PERMEASE"/>
    <property type="match status" value="1"/>
</dbReference>
<feature type="transmembrane region" description="Helical" evidence="6">
    <location>
        <begin position="92"/>
        <end position="112"/>
    </location>
</feature>
<dbReference type="RefSeq" id="WP_349139873.1">
    <property type="nucleotide sequence ID" value="NZ_JBBMFT010000003.1"/>
</dbReference>
<comment type="subcellular location">
    <subcellularLocation>
        <location evidence="1">Membrane</location>
        <topology evidence="1">Multi-pass membrane protein</topology>
    </subcellularLocation>
</comment>
<keyword evidence="4 6" id="KW-1133">Transmembrane helix</keyword>
<evidence type="ECO:0000256" key="4">
    <source>
        <dbReference type="ARBA" id="ARBA00022989"/>
    </source>
</evidence>
<dbReference type="InterPro" id="IPR030191">
    <property type="entry name" value="CodB"/>
</dbReference>
<feature type="transmembrane region" description="Helical" evidence="6">
    <location>
        <begin position="28"/>
        <end position="48"/>
    </location>
</feature>
<comment type="similarity">
    <text evidence="2">Belongs to the purine-cytosine permease (2.A.39) family.</text>
</comment>
<dbReference type="Proteomes" id="UP001440599">
    <property type="component" value="Unassembled WGS sequence"/>
</dbReference>
<keyword evidence="3 6" id="KW-0812">Transmembrane</keyword>
<gene>
    <name evidence="7" type="ORF">WMO45_07080</name>
</gene>
<dbReference type="EMBL" id="JBBMFT010000003">
    <property type="protein sequence ID" value="MEQ2456281.1"/>
    <property type="molecule type" value="Genomic_DNA"/>
</dbReference>
<feature type="transmembrane region" description="Helical" evidence="6">
    <location>
        <begin position="357"/>
        <end position="380"/>
    </location>
</feature>